<accession>A0ABM7X826</accession>
<evidence type="ECO:0000259" key="6">
    <source>
        <dbReference type="PROSITE" id="PS50123"/>
    </source>
</evidence>
<dbReference type="Gene3D" id="1.10.155.10">
    <property type="entry name" value="Chemotaxis receptor methyltransferase CheR, N-terminal domain"/>
    <property type="match status" value="1"/>
</dbReference>
<dbReference type="PROSITE" id="PS50123">
    <property type="entry name" value="CHER"/>
    <property type="match status" value="1"/>
</dbReference>
<dbReference type="PRINTS" id="PR00996">
    <property type="entry name" value="CHERMTFRASE"/>
</dbReference>
<dbReference type="InterPro" id="IPR050903">
    <property type="entry name" value="Bact_Chemotaxis_MeTrfase"/>
</dbReference>
<dbReference type="CDD" id="cd02440">
    <property type="entry name" value="AdoMet_MTases"/>
    <property type="match status" value="1"/>
</dbReference>
<evidence type="ECO:0000256" key="5">
    <source>
        <dbReference type="ARBA" id="ARBA00022691"/>
    </source>
</evidence>
<dbReference type="Gene3D" id="3.40.50.150">
    <property type="entry name" value="Vaccinia Virus protein VP39"/>
    <property type="match status" value="1"/>
</dbReference>
<evidence type="ECO:0000313" key="7">
    <source>
        <dbReference type="EMBL" id="BDG07986.1"/>
    </source>
</evidence>
<dbReference type="Pfam" id="PF01739">
    <property type="entry name" value="CheR"/>
    <property type="match status" value="1"/>
</dbReference>
<organism evidence="7 8">
    <name type="scientific">Anaeromyxobacter paludicola</name>
    <dbReference type="NCBI Taxonomy" id="2918171"/>
    <lineage>
        <taxon>Bacteria</taxon>
        <taxon>Pseudomonadati</taxon>
        <taxon>Myxococcota</taxon>
        <taxon>Myxococcia</taxon>
        <taxon>Myxococcales</taxon>
        <taxon>Cystobacterineae</taxon>
        <taxon>Anaeromyxobacteraceae</taxon>
        <taxon>Anaeromyxobacter</taxon>
    </lineage>
</organism>
<protein>
    <recommendedName>
        <fullName evidence="2">protein-glutamate O-methyltransferase</fullName>
        <ecNumber evidence="2">2.1.1.80</ecNumber>
    </recommendedName>
</protein>
<evidence type="ECO:0000256" key="2">
    <source>
        <dbReference type="ARBA" id="ARBA00012534"/>
    </source>
</evidence>
<dbReference type="InterPro" id="IPR036804">
    <property type="entry name" value="CheR_N_sf"/>
</dbReference>
<dbReference type="InterPro" id="IPR022641">
    <property type="entry name" value="CheR_N"/>
</dbReference>
<dbReference type="GO" id="GO:0032259">
    <property type="term" value="P:methylation"/>
    <property type="evidence" value="ECO:0007669"/>
    <property type="project" value="UniProtKB-KW"/>
</dbReference>
<sequence>MDRESFQGFQDVAYKHAGIFLRDGKEALVQARIAKRIRELGLPGERDYLDLLRGEGAEEEIVRFLDAISTNYTTFFREPDHIEELVRDVTRLRDGGQRKFRIWSAASSTGEEPYSIAMALAGALEGCDWLILATDISTRVLARAKAGVYGENEVAAIPEPLRRRWLEPAGAAVAGEPAWAVRAELKERVVYRRLNLATPPFPMKGPLDGILCRNVMIYFDQHVRQGLVSEAARLLRPGCLFMVGHSETLNGLKTPLKALRPSVYRLPG</sequence>
<evidence type="ECO:0000313" key="8">
    <source>
        <dbReference type="Proteomes" id="UP001162734"/>
    </source>
</evidence>
<dbReference type="PIRSF" id="PIRSF000410">
    <property type="entry name" value="CheR"/>
    <property type="match status" value="1"/>
</dbReference>
<dbReference type="EMBL" id="AP025592">
    <property type="protein sequence ID" value="BDG07986.1"/>
    <property type="molecule type" value="Genomic_DNA"/>
</dbReference>
<dbReference type="RefSeq" id="WP_248345058.1">
    <property type="nucleotide sequence ID" value="NZ_AP025592.1"/>
</dbReference>
<dbReference type="PANTHER" id="PTHR24422">
    <property type="entry name" value="CHEMOTAXIS PROTEIN METHYLTRANSFERASE"/>
    <property type="match status" value="1"/>
</dbReference>
<dbReference type="InterPro" id="IPR000780">
    <property type="entry name" value="CheR_MeTrfase"/>
</dbReference>
<dbReference type="EC" id="2.1.1.80" evidence="2"/>
<evidence type="ECO:0000256" key="3">
    <source>
        <dbReference type="ARBA" id="ARBA00022603"/>
    </source>
</evidence>
<dbReference type="InterPro" id="IPR022642">
    <property type="entry name" value="CheR_C"/>
</dbReference>
<dbReference type="SUPFAM" id="SSF47757">
    <property type="entry name" value="Chemotaxis receptor methyltransferase CheR, N-terminal domain"/>
    <property type="match status" value="1"/>
</dbReference>
<proteinExistence type="predicted"/>
<dbReference type="PANTHER" id="PTHR24422:SF26">
    <property type="entry name" value="CHEMOTAXIS PROTEIN METHYLTRANSFERASE"/>
    <property type="match status" value="1"/>
</dbReference>
<evidence type="ECO:0000256" key="4">
    <source>
        <dbReference type="ARBA" id="ARBA00022679"/>
    </source>
</evidence>
<dbReference type="InterPro" id="IPR026024">
    <property type="entry name" value="Chemotaxis_MeTrfase_CheR"/>
</dbReference>
<dbReference type="GO" id="GO:0008168">
    <property type="term" value="F:methyltransferase activity"/>
    <property type="evidence" value="ECO:0007669"/>
    <property type="project" value="UniProtKB-KW"/>
</dbReference>
<dbReference type="SUPFAM" id="SSF53335">
    <property type="entry name" value="S-adenosyl-L-methionine-dependent methyltransferases"/>
    <property type="match status" value="1"/>
</dbReference>
<keyword evidence="8" id="KW-1185">Reference proteome</keyword>
<dbReference type="Proteomes" id="UP001162734">
    <property type="component" value="Chromosome"/>
</dbReference>
<dbReference type="Pfam" id="PF03705">
    <property type="entry name" value="CheR_N"/>
    <property type="match status" value="1"/>
</dbReference>
<comment type="catalytic activity">
    <reaction evidence="1">
        <text>L-glutamyl-[protein] + S-adenosyl-L-methionine = [protein]-L-glutamate 5-O-methyl ester + S-adenosyl-L-homocysteine</text>
        <dbReference type="Rhea" id="RHEA:24452"/>
        <dbReference type="Rhea" id="RHEA-COMP:10208"/>
        <dbReference type="Rhea" id="RHEA-COMP:10311"/>
        <dbReference type="ChEBI" id="CHEBI:29973"/>
        <dbReference type="ChEBI" id="CHEBI:57856"/>
        <dbReference type="ChEBI" id="CHEBI:59789"/>
        <dbReference type="ChEBI" id="CHEBI:82795"/>
        <dbReference type="EC" id="2.1.1.80"/>
    </reaction>
</comment>
<keyword evidence="4" id="KW-0808">Transferase</keyword>
<feature type="domain" description="CheR-type methyltransferase" evidence="6">
    <location>
        <begin position="1"/>
        <end position="268"/>
    </location>
</feature>
<evidence type="ECO:0000256" key="1">
    <source>
        <dbReference type="ARBA" id="ARBA00001541"/>
    </source>
</evidence>
<keyword evidence="5" id="KW-0949">S-adenosyl-L-methionine</keyword>
<name>A0ABM7X826_9BACT</name>
<reference evidence="8" key="1">
    <citation type="journal article" date="2022" name="Int. J. Syst. Evol. Microbiol.">
        <title>Anaeromyxobacter oryzae sp. nov., Anaeromyxobacter diazotrophicus sp. nov. and Anaeromyxobacter paludicola sp. nov., isolated from paddy soils.</title>
        <authorList>
            <person name="Itoh H."/>
            <person name="Xu Z."/>
            <person name="Mise K."/>
            <person name="Masuda Y."/>
            <person name="Ushijima N."/>
            <person name="Hayakawa C."/>
            <person name="Shiratori Y."/>
            <person name="Senoo K."/>
        </authorList>
    </citation>
    <scope>NUCLEOTIDE SEQUENCE [LARGE SCALE GENOMIC DNA]</scope>
    <source>
        <strain evidence="8">Red630</strain>
    </source>
</reference>
<dbReference type="InterPro" id="IPR029063">
    <property type="entry name" value="SAM-dependent_MTases_sf"/>
</dbReference>
<dbReference type="SMART" id="SM00138">
    <property type="entry name" value="MeTrc"/>
    <property type="match status" value="1"/>
</dbReference>
<gene>
    <name evidence="7" type="primary">cheR34H_1</name>
    <name evidence="7" type="ORF">AMPC_10990</name>
</gene>
<keyword evidence="3 7" id="KW-0489">Methyltransferase</keyword>